<gene>
    <name evidence="2" type="ORF">G9H71_05550</name>
</gene>
<keyword evidence="3" id="KW-1185">Reference proteome</keyword>
<proteinExistence type="predicted"/>
<dbReference type="RefSeq" id="WP_166279373.1">
    <property type="nucleotide sequence ID" value="NZ_JAANNP010000002.1"/>
</dbReference>
<dbReference type="EMBL" id="JAANNP010000002">
    <property type="protein sequence ID" value="NHC13245.1"/>
    <property type="molecule type" value="Genomic_DNA"/>
</dbReference>
<comment type="caution">
    <text evidence="2">The sequence shown here is derived from an EMBL/GenBank/DDBJ whole genome shotgun (WGS) entry which is preliminary data.</text>
</comment>
<organism evidence="2 3">
    <name type="scientific">Motilibacter deserti</name>
    <dbReference type="NCBI Taxonomy" id="2714956"/>
    <lineage>
        <taxon>Bacteria</taxon>
        <taxon>Bacillati</taxon>
        <taxon>Actinomycetota</taxon>
        <taxon>Actinomycetes</taxon>
        <taxon>Motilibacterales</taxon>
        <taxon>Motilibacteraceae</taxon>
        <taxon>Motilibacter</taxon>
    </lineage>
</organism>
<evidence type="ECO:0000313" key="2">
    <source>
        <dbReference type="EMBL" id="NHC13245.1"/>
    </source>
</evidence>
<name>A0ABX0GU18_9ACTN</name>
<evidence type="ECO:0000256" key="1">
    <source>
        <dbReference type="SAM" id="MobiDB-lite"/>
    </source>
</evidence>
<protein>
    <submittedName>
        <fullName evidence="2">Uncharacterized protein</fullName>
    </submittedName>
</protein>
<sequence length="364" mass="37975">MRELLASGADGERWSAPTPTVEEQLDEVQLTTASASASGPRGANGTDRGDRGDAGDPGDGDDSTAARPWWRRPRTARTLAPLLLAAAVGVASGAWVQSSRDVAADERAAASAVSLVLVGAHPFGEGRNGSLRVRVEVHNAGPRPVSVVGLRLEGGLRAVGKPYIPLPRLDPGKRGGFGLSVEPPGCSGTGLSDEVTVRVRTEAGTEREVTMQSNDLLGLWTYARCGTRSFQNAYAGVRVSDVERRGARTTRLTLDFRRLDEARGESAAQIESITTSIGGVELEALAPLPVTVSSEAGAQVLVELRVGDCAAVTPPLDWSQGALEVSGRMVESSAPTETVAWTDTPVVIALANAVARACPEVDLA</sequence>
<feature type="region of interest" description="Disordered" evidence="1">
    <location>
        <begin position="1"/>
        <end position="70"/>
    </location>
</feature>
<accession>A0ABX0GU18</accession>
<reference evidence="2 3" key="1">
    <citation type="submission" date="2020-03" db="EMBL/GenBank/DDBJ databases">
        <title>Two novel Motilibacter sp.</title>
        <authorList>
            <person name="Liu S."/>
        </authorList>
    </citation>
    <scope>NUCLEOTIDE SEQUENCE [LARGE SCALE GENOMIC DNA]</scope>
    <source>
        <strain evidence="2 3">E257</strain>
    </source>
</reference>
<dbReference type="Proteomes" id="UP000800981">
    <property type="component" value="Unassembled WGS sequence"/>
</dbReference>
<evidence type="ECO:0000313" key="3">
    <source>
        <dbReference type="Proteomes" id="UP000800981"/>
    </source>
</evidence>